<dbReference type="InterPro" id="IPR002067">
    <property type="entry name" value="MCP"/>
</dbReference>
<dbReference type="Pfam" id="PF00153">
    <property type="entry name" value="Mito_carr"/>
    <property type="match status" value="3"/>
</dbReference>
<feature type="repeat" description="Solcar" evidence="6">
    <location>
        <begin position="322"/>
        <end position="408"/>
    </location>
</feature>
<proteinExistence type="inferred from homology"/>
<evidence type="ECO:0008006" key="10">
    <source>
        <dbReference type="Google" id="ProtNLM"/>
    </source>
</evidence>
<dbReference type="PROSITE" id="PS50920">
    <property type="entry name" value="SOLCAR"/>
    <property type="match status" value="3"/>
</dbReference>
<evidence type="ECO:0000256" key="3">
    <source>
        <dbReference type="ARBA" id="ARBA00022692"/>
    </source>
</evidence>
<comment type="similarity">
    <text evidence="7">Belongs to the mitochondrial carrier (TC 2.A.29) family.</text>
</comment>
<evidence type="ECO:0000256" key="2">
    <source>
        <dbReference type="ARBA" id="ARBA00022448"/>
    </source>
</evidence>
<evidence type="ECO:0000313" key="9">
    <source>
        <dbReference type="Proteomes" id="UP000593576"/>
    </source>
</evidence>
<dbReference type="SUPFAM" id="SSF103506">
    <property type="entry name" value="Mitochondrial carrier"/>
    <property type="match status" value="1"/>
</dbReference>
<dbReference type="GO" id="GO:0055085">
    <property type="term" value="P:transmembrane transport"/>
    <property type="evidence" value="ECO:0007669"/>
    <property type="project" value="InterPro"/>
</dbReference>
<organism evidence="8 9">
    <name type="scientific">Gossypium schwendimanii</name>
    <name type="common">Cotton</name>
    <dbReference type="NCBI Taxonomy" id="34291"/>
    <lineage>
        <taxon>Eukaryota</taxon>
        <taxon>Viridiplantae</taxon>
        <taxon>Streptophyta</taxon>
        <taxon>Embryophyta</taxon>
        <taxon>Tracheophyta</taxon>
        <taxon>Spermatophyta</taxon>
        <taxon>Magnoliopsida</taxon>
        <taxon>eudicotyledons</taxon>
        <taxon>Gunneridae</taxon>
        <taxon>Pentapetalae</taxon>
        <taxon>rosids</taxon>
        <taxon>malvids</taxon>
        <taxon>Malvales</taxon>
        <taxon>Malvaceae</taxon>
        <taxon>Malvoideae</taxon>
        <taxon>Gossypium</taxon>
    </lineage>
</organism>
<dbReference type="PRINTS" id="PR00926">
    <property type="entry name" value="MITOCARRIER"/>
</dbReference>
<keyword evidence="5 6" id="KW-0472">Membrane</keyword>
<evidence type="ECO:0000313" key="8">
    <source>
        <dbReference type="EMBL" id="MBA0860917.1"/>
    </source>
</evidence>
<dbReference type="InterPro" id="IPR018108">
    <property type="entry name" value="MCP_transmembrane"/>
</dbReference>
<sequence length="524" mass="58272">MYGPNSCLYIDTIRASQQWNTGRPFLLGGLFLNDQTLPSSFVSFISLKAQKCPVDKDDNLCFLGGGKSTKTLRFVKSRRDGRGRVGWFLSVSLSSEEGYVGESGESWGQNGDKNLEEVEMVEEEKEKKGSGALNTTKHLWAGAVGAMVSRFSLYALICGTLIAPLERLKLEYILRGEKKHFIELIKSIAVSEGLIGFWKGNFVNILRTAPFKAINFYAYDTYRNQQLKLSGKEEASNFERFLAGAAAGITATLLCLPLDTWCWILRNSVSSCFQVFLVYVFRFACMICEARIGLQVACFGKFTSCPLTFIKRLVIMRDFEFYSLILIPHAVEISDSVGYFGYHRDDCVIRTVMVAPGGEALGGLFGTFRHMVQTEGFFSLYKGLVPTIISMAPSGAVFYGVYDMLKSAYLHSPKGRKRIQDMKRGVQELNAFEQLELGPIRTLLYGAIAGACSEAATYPFEVVRRHLQMQVRATKLSAFATCVKIVEEGGGMHALYAGLIPSILQVLPSAAISYLVYEFMKIVL</sequence>
<dbReference type="AlphaFoldDB" id="A0A7J9LQI5"/>
<feature type="repeat" description="Solcar" evidence="6">
    <location>
        <begin position="136"/>
        <end position="225"/>
    </location>
</feature>
<protein>
    <recommendedName>
        <fullName evidence="10">Mitochondrial adenine nucleotide transporter BTL3</fullName>
    </recommendedName>
</protein>
<evidence type="ECO:0000256" key="1">
    <source>
        <dbReference type="ARBA" id="ARBA00004141"/>
    </source>
</evidence>
<comment type="caution">
    <text evidence="8">The sequence shown here is derived from an EMBL/GenBank/DDBJ whole genome shotgun (WGS) entry which is preliminary data.</text>
</comment>
<evidence type="ECO:0000256" key="6">
    <source>
        <dbReference type="PROSITE-ProRule" id="PRU00282"/>
    </source>
</evidence>
<dbReference type="PANTHER" id="PTHR24089">
    <property type="entry name" value="SOLUTE CARRIER FAMILY 25"/>
    <property type="match status" value="1"/>
</dbReference>
<feature type="repeat" description="Solcar" evidence="6">
    <location>
        <begin position="437"/>
        <end position="523"/>
    </location>
</feature>
<dbReference type="GO" id="GO:0016020">
    <property type="term" value="C:membrane"/>
    <property type="evidence" value="ECO:0007669"/>
    <property type="project" value="UniProtKB-SubCell"/>
</dbReference>
<evidence type="ECO:0000256" key="5">
    <source>
        <dbReference type="ARBA" id="ARBA00023136"/>
    </source>
</evidence>
<keyword evidence="9" id="KW-1185">Reference proteome</keyword>
<keyword evidence="2 7" id="KW-0813">Transport</keyword>
<gene>
    <name evidence="8" type="ORF">Goshw_022474</name>
</gene>
<evidence type="ECO:0000256" key="4">
    <source>
        <dbReference type="ARBA" id="ARBA00022737"/>
    </source>
</evidence>
<feature type="non-terminal residue" evidence="8">
    <location>
        <position position="1"/>
    </location>
</feature>
<reference evidence="8 9" key="1">
    <citation type="journal article" date="2019" name="Genome Biol. Evol.">
        <title>Insights into the evolution of the New World diploid cottons (Gossypium, subgenus Houzingenia) based on genome sequencing.</title>
        <authorList>
            <person name="Grover C.E."/>
            <person name="Arick M.A. 2nd"/>
            <person name="Thrash A."/>
            <person name="Conover J.L."/>
            <person name="Sanders W.S."/>
            <person name="Peterson D.G."/>
            <person name="Frelichowski J.E."/>
            <person name="Scheffler J.A."/>
            <person name="Scheffler B.E."/>
            <person name="Wendel J.F."/>
        </authorList>
    </citation>
    <scope>NUCLEOTIDE SEQUENCE [LARGE SCALE GENOMIC DNA]</scope>
    <source>
        <strain evidence="8">1</strain>
        <tissue evidence="8">Leaf</tissue>
    </source>
</reference>
<dbReference type="OrthoDB" id="270584at2759"/>
<comment type="subcellular location">
    <subcellularLocation>
        <location evidence="1">Membrane</location>
        <topology evidence="1">Multi-pass membrane protein</topology>
    </subcellularLocation>
</comment>
<accession>A0A7J9LQI5</accession>
<evidence type="ECO:0000256" key="7">
    <source>
        <dbReference type="RuleBase" id="RU000488"/>
    </source>
</evidence>
<keyword evidence="3 6" id="KW-0812">Transmembrane</keyword>
<dbReference type="Proteomes" id="UP000593576">
    <property type="component" value="Unassembled WGS sequence"/>
</dbReference>
<dbReference type="EMBL" id="JABFAF010000007">
    <property type="protein sequence ID" value="MBA0860917.1"/>
    <property type="molecule type" value="Genomic_DNA"/>
</dbReference>
<dbReference type="InterPro" id="IPR023395">
    <property type="entry name" value="MCP_dom_sf"/>
</dbReference>
<keyword evidence="4" id="KW-0677">Repeat</keyword>
<dbReference type="Gene3D" id="1.50.40.10">
    <property type="entry name" value="Mitochondrial carrier domain"/>
    <property type="match status" value="2"/>
</dbReference>
<name>A0A7J9LQI5_GOSSC</name>